<evidence type="ECO:0000256" key="3">
    <source>
        <dbReference type="ARBA" id="ARBA00022729"/>
    </source>
</evidence>
<evidence type="ECO:0000256" key="1">
    <source>
        <dbReference type="ARBA" id="ARBA00004196"/>
    </source>
</evidence>
<gene>
    <name evidence="6" type="ORF">H8S07_04805</name>
</gene>
<dbReference type="PANTHER" id="PTHR46847:SF1">
    <property type="entry name" value="D-ALLOSE-BINDING PERIPLASMIC PROTEIN-RELATED"/>
    <property type="match status" value="1"/>
</dbReference>
<protein>
    <submittedName>
        <fullName evidence="6">Sugar ABC transporter substrate-binding protein</fullName>
    </submittedName>
</protein>
<dbReference type="Proteomes" id="UP000647235">
    <property type="component" value="Unassembled WGS sequence"/>
</dbReference>
<proteinExistence type="inferred from homology"/>
<dbReference type="PROSITE" id="PS51257">
    <property type="entry name" value="PROKAR_LIPOPROTEIN"/>
    <property type="match status" value="1"/>
</dbReference>
<feature type="signal peptide" evidence="4">
    <location>
        <begin position="1"/>
        <end position="19"/>
    </location>
</feature>
<dbReference type="RefSeq" id="WP_117538500.1">
    <property type="nucleotide sequence ID" value="NZ_JACOOY010000004.1"/>
</dbReference>
<dbReference type="PANTHER" id="PTHR46847">
    <property type="entry name" value="D-ALLOSE-BINDING PERIPLASMIC PROTEIN-RELATED"/>
    <property type="match status" value="1"/>
</dbReference>
<sequence>MKKKVISAILCAAMVSTMAVGCSSSDSKKDSKSDKKDGYKVAYIARAQEDSFAAWLADEMRAAFKKTGDMSLEVFDGEANDEKENSIIENCIANGYDGIIVQANNGEAQLPYIQQIVEADIPCITTNPRVECEGTGSVDADPYEQAKVNCELALKKIPKNAKVVVLQGPAGNFHSTKRREAWKKEFFDKRSDVKILAEDIANWNKDEAMQLMEDWVQAYGKIDAVISMNDNMAAGAIEAVKDNAKYKNMQAYGVDGTAEACLLIKEGKMTSTGLQSAIDLAKMNTEAMHDVLTGKKKVTDINDNVPAPLITSDNVDEYIQMYKDNGQIKE</sequence>
<keyword evidence="7" id="KW-1185">Reference proteome</keyword>
<dbReference type="CDD" id="cd01536">
    <property type="entry name" value="PBP1_ABC_sugar_binding-like"/>
    <property type="match status" value="1"/>
</dbReference>
<comment type="subcellular location">
    <subcellularLocation>
        <location evidence="1">Cell envelope</location>
    </subcellularLocation>
</comment>
<dbReference type="Gene3D" id="3.40.50.2300">
    <property type="match status" value="2"/>
</dbReference>
<dbReference type="InterPro" id="IPR025997">
    <property type="entry name" value="SBP_2_dom"/>
</dbReference>
<organism evidence="6 7">
    <name type="scientific">Dorea hominis</name>
    <dbReference type="NCBI Taxonomy" id="2763040"/>
    <lineage>
        <taxon>Bacteria</taxon>
        <taxon>Bacillati</taxon>
        <taxon>Bacillota</taxon>
        <taxon>Clostridia</taxon>
        <taxon>Lachnospirales</taxon>
        <taxon>Lachnospiraceae</taxon>
        <taxon>Dorea</taxon>
    </lineage>
</organism>
<dbReference type="InterPro" id="IPR028082">
    <property type="entry name" value="Peripla_BP_I"/>
</dbReference>
<dbReference type="EMBL" id="JACOOY010000004">
    <property type="protein sequence ID" value="MBC5664601.1"/>
    <property type="molecule type" value="Genomic_DNA"/>
</dbReference>
<dbReference type="SUPFAM" id="SSF53822">
    <property type="entry name" value="Periplasmic binding protein-like I"/>
    <property type="match status" value="1"/>
</dbReference>
<evidence type="ECO:0000259" key="5">
    <source>
        <dbReference type="Pfam" id="PF13407"/>
    </source>
</evidence>
<accession>A0ABR7ETB8</accession>
<feature type="chain" id="PRO_5047170548" evidence="4">
    <location>
        <begin position="20"/>
        <end position="330"/>
    </location>
</feature>
<comment type="caution">
    <text evidence="6">The sequence shown here is derived from an EMBL/GenBank/DDBJ whole genome shotgun (WGS) entry which is preliminary data.</text>
</comment>
<reference evidence="6 7" key="1">
    <citation type="submission" date="2020-08" db="EMBL/GenBank/DDBJ databases">
        <title>Genome public.</title>
        <authorList>
            <person name="Liu C."/>
            <person name="Sun Q."/>
        </authorList>
    </citation>
    <scope>NUCLEOTIDE SEQUENCE [LARGE SCALE GENOMIC DNA]</scope>
    <source>
        <strain evidence="6 7">NSJ-36</strain>
    </source>
</reference>
<comment type="similarity">
    <text evidence="2">Belongs to the bacterial solute-binding protein 2 family.</text>
</comment>
<name>A0ABR7ETB8_9FIRM</name>
<keyword evidence="3 4" id="KW-0732">Signal</keyword>
<dbReference type="Pfam" id="PF13407">
    <property type="entry name" value="Peripla_BP_4"/>
    <property type="match status" value="1"/>
</dbReference>
<feature type="domain" description="Periplasmic binding protein" evidence="5">
    <location>
        <begin position="41"/>
        <end position="296"/>
    </location>
</feature>
<evidence type="ECO:0000256" key="2">
    <source>
        <dbReference type="ARBA" id="ARBA00007639"/>
    </source>
</evidence>
<evidence type="ECO:0000313" key="6">
    <source>
        <dbReference type="EMBL" id="MBC5664601.1"/>
    </source>
</evidence>
<evidence type="ECO:0000313" key="7">
    <source>
        <dbReference type="Proteomes" id="UP000647235"/>
    </source>
</evidence>
<evidence type="ECO:0000256" key="4">
    <source>
        <dbReference type="SAM" id="SignalP"/>
    </source>
</evidence>